<gene>
    <name evidence="2" type="ORF">Ciccas_000361</name>
</gene>
<keyword evidence="3" id="KW-1185">Reference proteome</keyword>
<dbReference type="AlphaFoldDB" id="A0ABD2QR33"/>
<name>A0ABD2QR33_9PLAT</name>
<feature type="region of interest" description="Disordered" evidence="1">
    <location>
        <begin position="37"/>
        <end position="74"/>
    </location>
</feature>
<organism evidence="2 3">
    <name type="scientific">Cichlidogyrus casuarinus</name>
    <dbReference type="NCBI Taxonomy" id="1844966"/>
    <lineage>
        <taxon>Eukaryota</taxon>
        <taxon>Metazoa</taxon>
        <taxon>Spiralia</taxon>
        <taxon>Lophotrochozoa</taxon>
        <taxon>Platyhelminthes</taxon>
        <taxon>Monogenea</taxon>
        <taxon>Monopisthocotylea</taxon>
        <taxon>Dactylogyridea</taxon>
        <taxon>Ancyrocephalidae</taxon>
        <taxon>Cichlidogyrus</taxon>
    </lineage>
</organism>
<evidence type="ECO:0000313" key="2">
    <source>
        <dbReference type="EMBL" id="KAL3320946.1"/>
    </source>
</evidence>
<reference evidence="2 3" key="1">
    <citation type="submission" date="2024-11" db="EMBL/GenBank/DDBJ databases">
        <title>Adaptive evolution of stress response genes in parasites aligns with host niche diversity.</title>
        <authorList>
            <person name="Hahn C."/>
            <person name="Resl P."/>
        </authorList>
    </citation>
    <scope>NUCLEOTIDE SEQUENCE [LARGE SCALE GENOMIC DNA]</scope>
    <source>
        <strain evidence="2">EGGRZ-B1_66</strain>
        <tissue evidence="2">Body</tissue>
    </source>
</reference>
<evidence type="ECO:0000256" key="1">
    <source>
        <dbReference type="SAM" id="MobiDB-lite"/>
    </source>
</evidence>
<sequence length="128" mass="14053">MPQLVTPSGSTSYLGDVPQMVPVYIPQKGAKLDCPLDSFMVKPEPRSEGSQHSNHSFSSNGGELKPESDLDTNGCLKRGYVCTTLDERETPIKQQKMIFPDSEDFSVDQMASSFLRSPYNENVTASSS</sequence>
<feature type="compositionally biased region" description="Polar residues" evidence="1">
    <location>
        <begin position="50"/>
        <end position="61"/>
    </location>
</feature>
<accession>A0ABD2QR33</accession>
<comment type="caution">
    <text evidence="2">The sequence shown here is derived from an EMBL/GenBank/DDBJ whole genome shotgun (WGS) entry which is preliminary data.</text>
</comment>
<dbReference type="Proteomes" id="UP001626550">
    <property type="component" value="Unassembled WGS sequence"/>
</dbReference>
<dbReference type="EMBL" id="JBJKFK010000019">
    <property type="protein sequence ID" value="KAL3320946.1"/>
    <property type="molecule type" value="Genomic_DNA"/>
</dbReference>
<protein>
    <submittedName>
        <fullName evidence="2">Uncharacterized protein</fullName>
    </submittedName>
</protein>
<proteinExistence type="predicted"/>
<evidence type="ECO:0000313" key="3">
    <source>
        <dbReference type="Proteomes" id="UP001626550"/>
    </source>
</evidence>